<sequence>MIAMRFRESDYAAIKRKAEKANMNFTEFVTAAAMNKPVTVINGLENVLKEQKAIGRNINQLTTLCNMGKIVCPDLRELKEQYTEVLTTLNEIVGRCG</sequence>
<reference evidence="1" key="2">
    <citation type="journal article" date="2021" name="Sci. Rep.">
        <title>The distribution of antibiotic resistance genes in chicken gut microbiota commensals.</title>
        <authorList>
            <person name="Juricova H."/>
            <person name="Matiasovicova J."/>
            <person name="Kubasova T."/>
            <person name="Cejkova D."/>
            <person name="Rychlik I."/>
        </authorList>
    </citation>
    <scope>NUCLEOTIDE SEQUENCE</scope>
    <source>
        <strain evidence="1">An559</strain>
    </source>
</reference>
<evidence type="ECO:0000313" key="2">
    <source>
        <dbReference type="Proteomes" id="UP000774750"/>
    </source>
</evidence>
<dbReference type="InterPro" id="IPR053842">
    <property type="entry name" value="NikA-like"/>
</dbReference>
<dbReference type="Pfam" id="PF21983">
    <property type="entry name" value="NikA-like"/>
    <property type="match status" value="1"/>
</dbReference>
<accession>A0A938X4Q0</accession>
<name>A0A938X4Q0_9FIRM</name>
<dbReference type="Proteomes" id="UP000774750">
    <property type="component" value="Unassembled WGS sequence"/>
</dbReference>
<gene>
    <name evidence="1" type="primary">mobC</name>
    <name evidence="1" type="ORF">H6A12_03175</name>
</gene>
<dbReference type="RefSeq" id="WP_204444677.1">
    <property type="nucleotide sequence ID" value="NZ_JACJKY010000004.1"/>
</dbReference>
<organism evidence="1 2">
    <name type="scientific">Merdimmobilis hominis</name>
    <dbReference type="NCBI Taxonomy" id="2897707"/>
    <lineage>
        <taxon>Bacteria</taxon>
        <taxon>Bacillati</taxon>
        <taxon>Bacillota</taxon>
        <taxon>Clostridia</taxon>
        <taxon>Eubacteriales</taxon>
        <taxon>Oscillospiraceae</taxon>
        <taxon>Merdimmobilis</taxon>
    </lineage>
</organism>
<protein>
    <submittedName>
        <fullName evidence="1">Plasmid mobilization relaxosome protein MobC</fullName>
    </submittedName>
</protein>
<reference evidence="1" key="1">
    <citation type="submission" date="2020-08" db="EMBL/GenBank/DDBJ databases">
        <authorList>
            <person name="Cejkova D."/>
            <person name="Kubasova T."/>
            <person name="Jahodarova E."/>
            <person name="Rychlik I."/>
        </authorList>
    </citation>
    <scope>NUCLEOTIDE SEQUENCE</scope>
    <source>
        <strain evidence="1">An559</strain>
    </source>
</reference>
<proteinExistence type="predicted"/>
<keyword evidence="2" id="KW-1185">Reference proteome</keyword>
<dbReference type="EMBL" id="JACJKY010000004">
    <property type="protein sequence ID" value="MBM6920161.1"/>
    <property type="molecule type" value="Genomic_DNA"/>
</dbReference>
<dbReference type="AlphaFoldDB" id="A0A938X4Q0"/>
<evidence type="ECO:0000313" key="1">
    <source>
        <dbReference type="EMBL" id="MBM6920161.1"/>
    </source>
</evidence>
<comment type="caution">
    <text evidence="1">The sequence shown here is derived from an EMBL/GenBank/DDBJ whole genome shotgun (WGS) entry which is preliminary data.</text>
</comment>